<evidence type="ECO:0000256" key="8">
    <source>
        <dbReference type="PROSITE-ProRule" id="PRU00169"/>
    </source>
</evidence>
<dbReference type="FunFam" id="3.30.565.10:FF:000006">
    <property type="entry name" value="Sensor histidine kinase WalK"/>
    <property type="match status" value="1"/>
</dbReference>
<proteinExistence type="predicted"/>
<dbReference type="InterPro" id="IPR036097">
    <property type="entry name" value="HisK_dim/P_sf"/>
</dbReference>
<keyword evidence="4" id="KW-0808">Transferase</keyword>
<keyword evidence="7" id="KW-0472">Membrane</keyword>
<dbReference type="InterPro" id="IPR003594">
    <property type="entry name" value="HATPase_dom"/>
</dbReference>
<sequence length="632" mass="68737">MNDQIAKDPLARDMYRLAVEACPNGLVMIGGAGEIVMVNSEVEQQFGYRRDELIGMPVEMLLPERLRGRRGSHRNGYLKAAGHDREEDTSSMTSHDLFGLRKNGSEFPVEVGFNSVDCNDQVLVLSVIIDVSQRKQIERLKDEFISTVSHELRTPLTSIAGSLGLLTGHWGGKLPEAAERLLTIAHNNSQRLVRLINDILDIEKLDAGRVAFNFVRIEARLVIAQAIEESGGFADRFGVKVEFDPASVDTEVNVDPDRLSQVVTNLLSNAIKFSAAGGVVNVGLACDGELIRITVRDHGGGIPENFKSHVFDKFSQADGTLSKEKGGTGLGLSIVKQLTERLGGKVSFADAVGGGTVFSIELPKWDGAAPGDLDADAEAGAIRILLCADDRTAADEYRRQFGLVGFSVDFASTAAAATARLDAHPYAAALVDLPFHDGDGIDLIRRARSMSRYRETPIVVIAEDSARQRREIRSSGPNVLEWINKPIDFEVLSPILREAISPQIRERHRVLHLDDDPDVLARVAIELSPMAEVVSVADLESARRCLCSNRIDLAVLDMEIGSESGLDLIPDLHDAAGNPVPVVLFSVHSESTMSVEQVRYRLSKVNGSLSSLAAVVRDRLAMVPLYAAKGEL</sequence>
<dbReference type="InterPro" id="IPR000014">
    <property type="entry name" value="PAS"/>
</dbReference>
<dbReference type="NCBIfam" id="TIGR00229">
    <property type="entry name" value="sensory_box"/>
    <property type="match status" value="1"/>
</dbReference>
<dbReference type="Gene3D" id="3.40.50.2300">
    <property type="match status" value="2"/>
</dbReference>
<evidence type="ECO:0000259" key="9">
    <source>
        <dbReference type="PROSITE" id="PS50109"/>
    </source>
</evidence>
<protein>
    <recommendedName>
        <fullName evidence="2">histidine kinase</fullName>
        <ecNumber evidence="2">2.7.13.3</ecNumber>
    </recommendedName>
</protein>
<dbReference type="Pfam" id="PF00512">
    <property type="entry name" value="HisKA"/>
    <property type="match status" value="1"/>
</dbReference>
<dbReference type="PROSITE" id="PS50110">
    <property type="entry name" value="RESPONSE_REGULATORY"/>
    <property type="match status" value="2"/>
</dbReference>
<dbReference type="PANTHER" id="PTHR43711">
    <property type="entry name" value="TWO-COMPONENT HISTIDINE KINASE"/>
    <property type="match status" value="1"/>
</dbReference>
<feature type="modified residue" description="4-aspartylphosphate" evidence="8">
    <location>
        <position position="557"/>
    </location>
</feature>
<dbReference type="PRINTS" id="PR00344">
    <property type="entry name" value="BCTRLSENSOR"/>
</dbReference>
<feature type="domain" description="Histidine kinase" evidence="9">
    <location>
        <begin position="147"/>
        <end position="366"/>
    </location>
</feature>
<dbReference type="InterPro" id="IPR003661">
    <property type="entry name" value="HisK_dim/P_dom"/>
</dbReference>
<comment type="caution">
    <text evidence="12">The sequence shown here is derived from an EMBL/GenBank/DDBJ whole genome shotgun (WGS) entry which is preliminary data.</text>
</comment>
<keyword evidence="5" id="KW-0418">Kinase</keyword>
<dbReference type="SMART" id="SM00448">
    <property type="entry name" value="REC"/>
    <property type="match status" value="2"/>
</dbReference>
<dbReference type="SUPFAM" id="SSF55874">
    <property type="entry name" value="ATPase domain of HSP90 chaperone/DNA topoisomerase II/histidine kinase"/>
    <property type="match status" value="1"/>
</dbReference>
<evidence type="ECO:0000256" key="1">
    <source>
        <dbReference type="ARBA" id="ARBA00000085"/>
    </source>
</evidence>
<reference evidence="12" key="1">
    <citation type="submission" date="2020-07" db="EMBL/GenBank/DDBJ databases">
        <title>Huge and variable diversity of episymbiotic CPR bacteria and DPANN archaea in groundwater ecosystems.</title>
        <authorList>
            <person name="He C.Y."/>
            <person name="Keren R."/>
            <person name="Whittaker M."/>
            <person name="Farag I.F."/>
            <person name="Doudna J."/>
            <person name="Cate J.H.D."/>
            <person name="Banfield J.F."/>
        </authorList>
    </citation>
    <scope>NUCLEOTIDE SEQUENCE</scope>
    <source>
        <strain evidence="12">NC_groundwater_1818_Pr3_B-0.1um_66_35</strain>
    </source>
</reference>
<dbReference type="EC" id="2.7.13.3" evidence="2"/>
<evidence type="ECO:0000256" key="3">
    <source>
        <dbReference type="ARBA" id="ARBA00022553"/>
    </source>
</evidence>
<dbReference type="AlphaFoldDB" id="A0A933VTA7"/>
<dbReference type="SMART" id="SM00387">
    <property type="entry name" value="HATPase_c"/>
    <property type="match status" value="1"/>
</dbReference>
<dbReference type="SMART" id="SM00091">
    <property type="entry name" value="PAS"/>
    <property type="match status" value="1"/>
</dbReference>
<dbReference type="CDD" id="cd00130">
    <property type="entry name" value="PAS"/>
    <property type="match status" value="1"/>
</dbReference>
<evidence type="ECO:0000256" key="7">
    <source>
        <dbReference type="ARBA" id="ARBA00023136"/>
    </source>
</evidence>
<dbReference type="Proteomes" id="UP000782519">
    <property type="component" value="Unassembled WGS sequence"/>
</dbReference>
<keyword evidence="6" id="KW-0902">Two-component regulatory system</keyword>
<evidence type="ECO:0000256" key="2">
    <source>
        <dbReference type="ARBA" id="ARBA00012438"/>
    </source>
</evidence>
<dbReference type="InterPro" id="IPR036890">
    <property type="entry name" value="HATPase_C_sf"/>
</dbReference>
<evidence type="ECO:0000259" key="10">
    <source>
        <dbReference type="PROSITE" id="PS50110"/>
    </source>
</evidence>
<dbReference type="GO" id="GO:0000155">
    <property type="term" value="F:phosphorelay sensor kinase activity"/>
    <property type="evidence" value="ECO:0007669"/>
    <property type="project" value="InterPro"/>
</dbReference>
<dbReference type="InterPro" id="IPR005467">
    <property type="entry name" value="His_kinase_dom"/>
</dbReference>
<dbReference type="SUPFAM" id="SSF55785">
    <property type="entry name" value="PYP-like sensor domain (PAS domain)"/>
    <property type="match status" value="1"/>
</dbReference>
<dbReference type="Gene3D" id="3.30.450.20">
    <property type="entry name" value="PAS domain"/>
    <property type="match status" value="1"/>
</dbReference>
<gene>
    <name evidence="12" type="ORF">HZA66_03560</name>
</gene>
<dbReference type="InterPro" id="IPR011006">
    <property type="entry name" value="CheY-like_superfamily"/>
</dbReference>
<evidence type="ECO:0000256" key="4">
    <source>
        <dbReference type="ARBA" id="ARBA00022679"/>
    </source>
</evidence>
<evidence type="ECO:0000313" key="13">
    <source>
        <dbReference type="Proteomes" id="UP000782519"/>
    </source>
</evidence>
<dbReference type="SMART" id="SM00388">
    <property type="entry name" value="HisKA"/>
    <property type="match status" value="1"/>
</dbReference>
<evidence type="ECO:0000256" key="5">
    <source>
        <dbReference type="ARBA" id="ARBA00022777"/>
    </source>
</evidence>
<dbReference type="EMBL" id="JACRJB010000010">
    <property type="protein sequence ID" value="MBI5128494.1"/>
    <property type="molecule type" value="Genomic_DNA"/>
</dbReference>
<dbReference type="PROSITE" id="PS50109">
    <property type="entry name" value="HIS_KIN"/>
    <property type="match status" value="1"/>
</dbReference>
<dbReference type="SUPFAM" id="SSF47384">
    <property type="entry name" value="Homodimeric domain of signal transducing histidine kinase"/>
    <property type="match status" value="1"/>
</dbReference>
<dbReference type="Gene3D" id="3.30.565.10">
    <property type="entry name" value="Histidine kinase-like ATPase, C-terminal domain"/>
    <property type="match status" value="1"/>
</dbReference>
<feature type="domain" description="PAS" evidence="11">
    <location>
        <begin position="11"/>
        <end position="64"/>
    </location>
</feature>
<dbReference type="SUPFAM" id="SSF52172">
    <property type="entry name" value="CheY-like"/>
    <property type="match status" value="2"/>
</dbReference>
<feature type="domain" description="Response regulatory" evidence="10">
    <location>
        <begin position="509"/>
        <end position="619"/>
    </location>
</feature>
<keyword evidence="3 8" id="KW-0597">Phosphoprotein</keyword>
<evidence type="ECO:0000256" key="6">
    <source>
        <dbReference type="ARBA" id="ARBA00023012"/>
    </source>
</evidence>
<dbReference type="FunFam" id="1.10.287.130:FF:000001">
    <property type="entry name" value="Two-component sensor histidine kinase"/>
    <property type="match status" value="1"/>
</dbReference>
<name>A0A933VTA7_RHOPL</name>
<accession>A0A933VTA7</accession>
<feature type="domain" description="Response regulatory" evidence="10">
    <location>
        <begin position="383"/>
        <end position="500"/>
    </location>
</feature>
<dbReference type="CDD" id="cd00082">
    <property type="entry name" value="HisKA"/>
    <property type="match status" value="1"/>
</dbReference>
<dbReference type="InterPro" id="IPR001789">
    <property type="entry name" value="Sig_transdc_resp-reg_receiver"/>
</dbReference>
<evidence type="ECO:0000259" key="11">
    <source>
        <dbReference type="PROSITE" id="PS50112"/>
    </source>
</evidence>
<dbReference type="Gene3D" id="1.10.287.130">
    <property type="match status" value="1"/>
</dbReference>
<dbReference type="Pfam" id="PF02518">
    <property type="entry name" value="HATPase_c"/>
    <property type="match status" value="1"/>
</dbReference>
<dbReference type="PROSITE" id="PS50112">
    <property type="entry name" value="PAS"/>
    <property type="match status" value="1"/>
</dbReference>
<dbReference type="InterPro" id="IPR004358">
    <property type="entry name" value="Sig_transdc_His_kin-like_C"/>
</dbReference>
<dbReference type="Pfam" id="PF00072">
    <property type="entry name" value="Response_reg"/>
    <property type="match status" value="1"/>
</dbReference>
<feature type="modified residue" description="4-aspartylphosphate" evidence="8">
    <location>
        <position position="432"/>
    </location>
</feature>
<evidence type="ECO:0000313" key="12">
    <source>
        <dbReference type="EMBL" id="MBI5128494.1"/>
    </source>
</evidence>
<dbReference type="Pfam" id="PF13426">
    <property type="entry name" value="PAS_9"/>
    <property type="match status" value="1"/>
</dbReference>
<dbReference type="PANTHER" id="PTHR43711:SF1">
    <property type="entry name" value="HISTIDINE KINASE 1"/>
    <property type="match status" value="1"/>
</dbReference>
<organism evidence="12 13">
    <name type="scientific">Rhodopseudomonas palustris</name>
    <dbReference type="NCBI Taxonomy" id="1076"/>
    <lineage>
        <taxon>Bacteria</taxon>
        <taxon>Pseudomonadati</taxon>
        <taxon>Pseudomonadota</taxon>
        <taxon>Alphaproteobacteria</taxon>
        <taxon>Hyphomicrobiales</taxon>
        <taxon>Nitrobacteraceae</taxon>
        <taxon>Rhodopseudomonas</taxon>
    </lineage>
</organism>
<comment type="catalytic activity">
    <reaction evidence="1">
        <text>ATP + protein L-histidine = ADP + protein N-phospho-L-histidine.</text>
        <dbReference type="EC" id="2.7.13.3"/>
    </reaction>
</comment>
<dbReference type="InterPro" id="IPR035965">
    <property type="entry name" value="PAS-like_dom_sf"/>
</dbReference>
<dbReference type="InterPro" id="IPR050736">
    <property type="entry name" value="Sensor_HK_Regulatory"/>
</dbReference>